<dbReference type="PANTHER" id="PTHR14226:SF25">
    <property type="entry name" value="PHOSPHOESTERASE"/>
    <property type="match status" value="1"/>
</dbReference>
<evidence type="ECO:0000256" key="2">
    <source>
        <dbReference type="ARBA" id="ARBA00022963"/>
    </source>
</evidence>
<dbReference type="InterPro" id="IPR050301">
    <property type="entry name" value="NTE"/>
</dbReference>
<dbReference type="AlphaFoldDB" id="A0A7D7MHP1"/>
<feature type="domain" description="PNPLA" evidence="5">
    <location>
        <begin position="6"/>
        <end position="173"/>
    </location>
</feature>
<dbReference type="InterPro" id="IPR002641">
    <property type="entry name" value="PNPLA_dom"/>
</dbReference>
<accession>A0A7D7MHP1</accession>
<feature type="active site" description="Nucleophile" evidence="4">
    <location>
        <position position="39"/>
    </location>
</feature>
<dbReference type="SUPFAM" id="SSF52151">
    <property type="entry name" value="FabD/lysophospholipase-like"/>
    <property type="match status" value="1"/>
</dbReference>
<dbReference type="Gene3D" id="3.40.1090.10">
    <property type="entry name" value="Cytosolic phospholipase A2 catalytic domain"/>
    <property type="match status" value="2"/>
</dbReference>
<feature type="short sequence motif" description="GXSXG" evidence="4">
    <location>
        <begin position="37"/>
        <end position="41"/>
    </location>
</feature>
<evidence type="ECO:0000256" key="1">
    <source>
        <dbReference type="ARBA" id="ARBA00022801"/>
    </source>
</evidence>
<dbReference type="Pfam" id="PF19890">
    <property type="entry name" value="DUF6363"/>
    <property type="match status" value="1"/>
</dbReference>
<sequence>MVKSGLILEGGGMRGVYTAGVLQKLMEEDLFMEYVIGVSAGACNAVSYLSRQSGRNRTVMIDYVTHPDYISMRNLLKNRELFGMNLIFDDIPNRLVPFDYERFDKAAEEFVVGTTDCMTGEAIYYRKPLPPDELLAVVRASSSLPFMSRPVEFDGRFLMDGSLADPLPIKQALSDGVTKPIVIMTRERNYRKRQTPLMRLAPAFARQYPGLARALEERQRVYNESLAHIEALEAQEQAMIIRPRNLHKLRGIERDQERLAALYVQGYRDAELMVPRIRKFVQAQQIVNAERSL</sequence>
<dbReference type="InterPro" id="IPR045943">
    <property type="entry name" value="DUF6363"/>
</dbReference>
<comment type="caution">
    <text evidence="4">Lacks conserved residue(s) required for the propagation of feature annotation.</text>
</comment>
<keyword evidence="1 4" id="KW-0378">Hydrolase</keyword>
<dbReference type="PROSITE" id="PS51635">
    <property type="entry name" value="PNPLA"/>
    <property type="match status" value="1"/>
</dbReference>
<dbReference type="PANTHER" id="PTHR14226">
    <property type="entry name" value="NEUROPATHY TARGET ESTERASE/SWISS CHEESE D.MELANOGASTER"/>
    <property type="match status" value="1"/>
</dbReference>
<evidence type="ECO:0000313" key="6">
    <source>
        <dbReference type="EMBL" id="QMT17048.1"/>
    </source>
</evidence>
<dbReference type="Pfam" id="PF01734">
    <property type="entry name" value="Patatin"/>
    <property type="match status" value="1"/>
</dbReference>
<dbReference type="GO" id="GO:0016787">
    <property type="term" value="F:hydrolase activity"/>
    <property type="evidence" value="ECO:0007669"/>
    <property type="project" value="UniProtKB-UniRule"/>
</dbReference>
<dbReference type="EMBL" id="CP059540">
    <property type="protein sequence ID" value="QMT17048.1"/>
    <property type="molecule type" value="Genomic_DNA"/>
</dbReference>
<proteinExistence type="predicted"/>
<organism evidence="6 7">
    <name type="scientific">Planococcus maritimus</name>
    <dbReference type="NCBI Taxonomy" id="192421"/>
    <lineage>
        <taxon>Bacteria</taxon>
        <taxon>Bacillati</taxon>
        <taxon>Bacillota</taxon>
        <taxon>Bacilli</taxon>
        <taxon>Bacillales</taxon>
        <taxon>Caryophanaceae</taxon>
        <taxon>Planococcus</taxon>
    </lineage>
</organism>
<keyword evidence="2 4" id="KW-0442">Lipid degradation</keyword>
<dbReference type="RefSeq" id="WP_068487240.1">
    <property type="nucleotide sequence ID" value="NZ_CP059540.1"/>
</dbReference>
<feature type="short sequence motif" description="GXGXXG" evidence="4">
    <location>
        <begin position="10"/>
        <end position="15"/>
    </location>
</feature>
<protein>
    <submittedName>
        <fullName evidence="6">Patatin family protein</fullName>
    </submittedName>
</protein>
<evidence type="ECO:0000256" key="4">
    <source>
        <dbReference type="PROSITE-ProRule" id="PRU01161"/>
    </source>
</evidence>
<name>A0A7D7MHP1_PLAMR</name>
<evidence type="ECO:0000256" key="3">
    <source>
        <dbReference type="ARBA" id="ARBA00023098"/>
    </source>
</evidence>
<keyword evidence="3 4" id="KW-0443">Lipid metabolism</keyword>
<dbReference type="CDD" id="cd07208">
    <property type="entry name" value="Pat_hypo_Ecoli_yjju_like"/>
    <property type="match status" value="1"/>
</dbReference>
<feature type="active site" description="Proton acceptor" evidence="4">
    <location>
        <position position="160"/>
    </location>
</feature>
<dbReference type="InterPro" id="IPR037483">
    <property type="entry name" value="YjjU-like"/>
</dbReference>
<evidence type="ECO:0000259" key="5">
    <source>
        <dbReference type="PROSITE" id="PS51635"/>
    </source>
</evidence>
<keyword evidence="7" id="KW-1185">Reference proteome</keyword>
<gene>
    <name evidence="6" type="ORF">H1Q58_13895</name>
</gene>
<reference evidence="6 7" key="1">
    <citation type="submission" date="2020-07" db="EMBL/GenBank/DDBJ databases">
        <title>Screening of a cold-adapted Planococcus bacterium producing protease in traditional shrimp paste and protease identification by genome sequencing.</title>
        <authorList>
            <person name="Gao R."/>
            <person name="Leng W."/>
            <person name="Chu Q."/>
            <person name="Wu X."/>
            <person name="Liu H."/>
            <person name="Li X."/>
        </authorList>
    </citation>
    <scope>NUCLEOTIDE SEQUENCE [LARGE SCALE GENOMIC DNA]</scope>
    <source>
        <strain evidence="6 7">XJ11</strain>
    </source>
</reference>
<dbReference type="GO" id="GO:0016042">
    <property type="term" value="P:lipid catabolic process"/>
    <property type="evidence" value="ECO:0007669"/>
    <property type="project" value="UniProtKB-UniRule"/>
</dbReference>
<dbReference type="InterPro" id="IPR016035">
    <property type="entry name" value="Acyl_Trfase/lysoPLipase"/>
</dbReference>
<dbReference type="KEGG" id="pdec:H1Q58_13895"/>
<evidence type="ECO:0000313" key="7">
    <source>
        <dbReference type="Proteomes" id="UP000514716"/>
    </source>
</evidence>
<dbReference type="Proteomes" id="UP000514716">
    <property type="component" value="Chromosome"/>
</dbReference>